<dbReference type="Proteomes" id="UP000007952">
    <property type="component" value="Chromosome"/>
</dbReference>
<evidence type="ECO:0000313" key="1">
    <source>
        <dbReference type="EMBL" id="AEG72628.1"/>
    </source>
</evidence>
<dbReference type="AlphaFoldDB" id="F6FGV5"/>
<dbReference type="KEGG" id="mhf:MHF_0349"/>
<gene>
    <name evidence="1" type="ordered locus">MHF_0349</name>
</gene>
<dbReference type="EMBL" id="CP002808">
    <property type="protein sequence ID" value="AEG72628.1"/>
    <property type="molecule type" value="Genomic_DNA"/>
</dbReference>
<dbReference type="BioCyc" id="MHAE859194:G1GR7-344-MONOMER"/>
<dbReference type="HOGENOM" id="CLU_098620_0_0_14"/>
<name>F6FGV5_MYCHI</name>
<dbReference type="STRING" id="859194.MHF_0349"/>
<protein>
    <submittedName>
        <fullName evidence="1">Uncharacterized protein</fullName>
    </submittedName>
</protein>
<proteinExistence type="predicted"/>
<sequence length="231" mass="25807">MTSLAKGALGFSAAGTTAAGALYMGGIFKGEEDKPVKTVISKLLKEFHPKKRLIDSSVQTSDAAWHAAWKAYRTKNKDSVLGKDTWDLKEWTNRSGAITDNENPPAIFVNTCSSNSQRKVLGSNDNLYQEVLEFCTRDASIKDWILDSGKKILETGDTEGWKATWKLYIEKNKGVAKGSDTWQVKDWDPNTSTDANVSEEFKKKCTEKLEIKSSVDNFESEYSLVLNWCTK</sequence>
<reference evidence="1 2" key="1">
    <citation type="journal article" date="2011" name="J. Bacteriol.">
        <title>Complete genome sequences of two hemotropic Mycoplasmas, Mycoplasma haemofelis strain Ohio2 and Mycoplasma suis strain Illinois.</title>
        <authorList>
            <person name="Messick J.B."/>
            <person name="Santos A.P."/>
            <person name="Guimaraes A.M."/>
        </authorList>
    </citation>
    <scope>NUCLEOTIDE SEQUENCE [LARGE SCALE GENOMIC DNA]</scope>
    <source>
        <strain evidence="1 2">Ohio2</strain>
    </source>
</reference>
<accession>F6FGV5</accession>
<reference key="2">
    <citation type="submission" date="2011-05" db="EMBL/GenBank/DDBJ databases">
        <title>The Genome of Mycoplasma haemofelis Strain Ohio2, a pathogenic hemoplasma of the cat.</title>
        <authorList>
            <person name="Santos A.P."/>
            <person name="Guimaraes A.M.S."/>
            <person name="SanMiguel P.J."/>
            <person name="Martin S.W."/>
            <person name="Messick J.B."/>
        </authorList>
    </citation>
    <scope>NUCLEOTIDE SEQUENCE</scope>
    <source>
        <strain>Ohio2</strain>
    </source>
</reference>
<organism evidence="1 2">
    <name type="scientific">Mycoplasma haemofelis (strain Ohio2)</name>
    <dbReference type="NCBI Taxonomy" id="859194"/>
    <lineage>
        <taxon>Bacteria</taxon>
        <taxon>Bacillati</taxon>
        <taxon>Mycoplasmatota</taxon>
        <taxon>Mollicutes</taxon>
        <taxon>Mycoplasmataceae</taxon>
        <taxon>Mycoplasma</taxon>
    </lineage>
</organism>
<evidence type="ECO:0000313" key="2">
    <source>
        <dbReference type="Proteomes" id="UP000007952"/>
    </source>
</evidence>